<name>A0A099KFF3_COLPS</name>
<reference evidence="2 3" key="1">
    <citation type="submission" date="2014-08" db="EMBL/GenBank/DDBJ databases">
        <title>Genomic and Phenotypic Diversity of Colwellia psychrerythraea strains from Disparate Marine Basins.</title>
        <authorList>
            <person name="Techtmann S.M."/>
            <person name="Stelling S.C."/>
            <person name="Utturkar S.M."/>
            <person name="Alshibli N."/>
            <person name="Harris A."/>
            <person name="Brown S.D."/>
            <person name="Hazen T.C."/>
        </authorList>
    </citation>
    <scope>NUCLEOTIDE SEQUENCE [LARGE SCALE GENOMIC DNA]</scope>
    <source>
        <strain evidence="2 3">ND2E</strain>
    </source>
</reference>
<dbReference type="GO" id="GO:0005516">
    <property type="term" value="F:calmodulin binding"/>
    <property type="evidence" value="ECO:0007669"/>
    <property type="project" value="InterPro"/>
</dbReference>
<evidence type="ECO:0000313" key="3">
    <source>
        <dbReference type="Proteomes" id="UP000029843"/>
    </source>
</evidence>
<dbReference type="GO" id="GO:0004683">
    <property type="term" value="F:calcium/calmodulin-dependent protein kinase activity"/>
    <property type="evidence" value="ECO:0007669"/>
    <property type="project" value="InterPro"/>
</dbReference>
<dbReference type="PATRIC" id="fig|28229.4.peg.3540"/>
<accession>A0A099KFF3</accession>
<keyword evidence="2" id="KW-0418">Kinase</keyword>
<evidence type="ECO:0000259" key="1">
    <source>
        <dbReference type="Pfam" id="PF08332"/>
    </source>
</evidence>
<dbReference type="AlphaFoldDB" id="A0A099KFF3"/>
<dbReference type="RefSeq" id="WP_033095158.1">
    <property type="nucleotide sequence ID" value="NZ_JQED01000047.1"/>
</dbReference>
<feature type="domain" description="Calcium/calmodulin-dependent protein kinase II association-domain" evidence="1">
    <location>
        <begin position="3"/>
        <end position="120"/>
    </location>
</feature>
<dbReference type="SUPFAM" id="SSF54427">
    <property type="entry name" value="NTF2-like"/>
    <property type="match status" value="1"/>
</dbReference>
<dbReference type="OrthoDB" id="953853at2"/>
<keyword evidence="2" id="KW-0808">Transferase</keyword>
<protein>
    <submittedName>
        <fullName evidence="2">Calcium/calmodulin dependent protein kinase II association-domain protein</fullName>
    </submittedName>
</protein>
<dbReference type="NCBIfam" id="TIGR02246">
    <property type="entry name" value="SgcJ/EcaC family oxidoreductase"/>
    <property type="match status" value="1"/>
</dbReference>
<evidence type="ECO:0000313" key="2">
    <source>
        <dbReference type="EMBL" id="KGJ88358.1"/>
    </source>
</evidence>
<dbReference type="InterPro" id="IPR013543">
    <property type="entry name" value="Ca/CaM-dep_prot_kinase-assoc"/>
</dbReference>
<dbReference type="InterPro" id="IPR016887">
    <property type="entry name" value="UCP028470_steroid_isom-rel"/>
</dbReference>
<dbReference type="PIRSF" id="PIRSF028470">
    <property type="entry name" value="UCP028470"/>
    <property type="match status" value="1"/>
</dbReference>
<dbReference type="InterPro" id="IPR032710">
    <property type="entry name" value="NTF2-like_dom_sf"/>
</dbReference>
<dbReference type="Proteomes" id="UP000029843">
    <property type="component" value="Unassembled WGS sequence"/>
</dbReference>
<proteinExistence type="predicted"/>
<dbReference type="EMBL" id="JQED01000047">
    <property type="protein sequence ID" value="KGJ88358.1"/>
    <property type="molecule type" value="Genomic_DNA"/>
</dbReference>
<sequence>MNEKEILSLFEQWNKALQTRMPKNVVALYEYDAILLPTISNTVCQTHEKIEEYFDKFLSLEPIGKIDESTVRMFGSIAMNSGTCTFTFKSGNPIQARFTFIYRWNGEKWMIMTHHSSQMPEQFNLEET</sequence>
<comment type="caution">
    <text evidence="2">The sequence shown here is derived from an EMBL/GenBank/DDBJ whole genome shotgun (WGS) entry which is preliminary data.</text>
</comment>
<organism evidence="2 3">
    <name type="scientific">Colwellia psychrerythraea</name>
    <name type="common">Vibrio psychroerythus</name>
    <dbReference type="NCBI Taxonomy" id="28229"/>
    <lineage>
        <taxon>Bacteria</taxon>
        <taxon>Pseudomonadati</taxon>
        <taxon>Pseudomonadota</taxon>
        <taxon>Gammaproteobacteria</taxon>
        <taxon>Alteromonadales</taxon>
        <taxon>Colwelliaceae</taxon>
        <taxon>Colwellia</taxon>
    </lineage>
</organism>
<dbReference type="InterPro" id="IPR011944">
    <property type="entry name" value="Steroid_delta5-4_isomerase"/>
</dbReference>
<dbReference type="Gene3D" id="3.10.450.50">
    <property type="match status" value="1"/>
</dbReference>
<gene>
    <name evidence="2" type="ORF">ND2E_4194</name>
</gene>
<dbReference type="Pfam" id="PF08332">
    <property type="entry name" value="CaMKII_AD"/>
    <property type="match status" value="1"/>
</dbReference>